<feature type="active site" evidence="15">
    <location>
        <position position="78"/>
    </location>
</feature>
<dbReference type="GO" id="GO:0008270">
    <property type="term" value="F:zinc ion binding"/>
    <property type="evidence" value="ECO:0007669"/>
    <property type="project" value="UniProtKB-UniRule"/>
</dbReference>
<sequence>MSHPSFTSDPVALLQDLLRCRSVTPADDGALSVVAHALEMMGFEVTRLAFGPEGEQTPNLYARLGTGKPCLCFAGHTDVVPPGEGWSCDPFAGDIKDGHIYGRGTADMKGGVAAALAAVARRLEAGPLKGSLAFLITGDEEGPARYGTKSVLEWMKERGEAPDFCVLGEPTNPAEMGDVIKIGRRGSMNVVITVKGVQGHVAYPHLADNPIHRLVPILSDLTSRTLDQGSEWFAPSSLQITSVDVGNPATNVIPATAQARVNIRFNDLHTSESLRNWIGDVVSYHAPEATMEVAVSGESFLTDPGAEVEQLSEAVQVVTGRKPKLDTGGGTSDARFITHCCPVAEFGLVGATMHKRDEHVSLASVEQLTQVYLEFMHRFGV</sequence>
<evidence type="ECO:0000256" key="10">
    <source>
        <dbReference type="ARBA" id="ARBA00022915"/>
    </source>
</evidence>
<feature type="active site" description="Proton acceptor" evidence="15">
    <location>
        <position position="140"/>
    </location>
</feature>
<comment type="pathway">
    <text evidence="1 15">Amino-acid biosynthesis; L-lysine biosynthesis via DAP pathway; LL-2,6-diaminopimelate from (S)-tetrahydrodipicolinate (succinylase route): step 3/3.</text>
</comment>
<feature type="binding site" evidence="15">
    <location>
        <position position="141"/>
    </location>
    <ligand>
        <name>Zn(2+)</name>
        <dbReference type="ChEBI" id="CHEBI:29105"/>
        <label>2</label>
    </ligand>
</feature>
<dbReference type="InterPro" id="IPR002933">
    <property type="entry name" value="Peptidase_M20"/>
</dbReference>
<evidence type="ECO:0000256" key="3">
    <source>
        <dbReference type="ARBA" id="ARBA00011738"/>
    </source>
</evidence>
<dbReference type="Proteomes" id="UP000200980">
    <property type="component" value="Unassembled WGS sequence"/>
</dbReference>
<dbReference type="Pfam" id="PF07687">
    <property type="entry name" value="M20_dimer"/>
    <property type="match status" value="1"/>
</dbReference>
<evidence type="ECO:0000256" key="13">
    <source>
        <dbReference type="ARBA" id="ARBA00031891"/>
    </source>
</evidence>
<dbReference type="Gene3D" id="3.40.630.10">
    <property type="entry name" value="Zn peptidases"/>
    <property type="match status" value="2"/>
</dbReference>
<dbReference type="PANTHER" id="PTHR43808">
    <property type="entry name" value="ACETYLORNITHINE DEACETYLASE"/>
    <property type="match status" value="1"/>
</dbReference>
<keyword evidence="9 15" id="KW-0862">Zinc</keyword>
<evidence type="ECO:0000256" key="5">
    <source>
        <dbReference type="ARBA" id="ARBA00022391"/>
    </source>
</evidence>
<dbReference type="EMBL" id="JATM01000001">
    <property type="protein sequence ID" value="OOL19445.1"/>
    <property type="molecule type" value="Genomic_DNA"/>
</dbReference>
<keyword evidence="8 15" id="KW-0378">Hydrolase</keyword>
<evidence type="ECO:0000256" key="6">
    <source>
        <dbReference type="ARBA" id="ARBA00022605"/>
    </source>
</evidence>
<dbReference type="SUPFAM" id="SSF53187">
    <property type="entry name" value="Zn-dependent exopeptidases"/>
    <property type="match status" value="1"/>
</dbReference>
<dbReference type="RefSeq" id="WP_077395269.1">
    <property type="nucleotide sequence ID" value="NZ_JATM01000001.1"/>
</dbReference>
<dbReference type="InterPro" id="IPR036264">
    <property type="entry name" value="Bact_exopeptidase_dim_dom"/>
</dbReference>
<comment type="similarity">
    <text evidence="2 15">Belongs to the peptidase M20A family. DapE subfamily.</text>
</comment>
<evidence type="ECO:0000256" key="9">
    <source>
        <dbReference type="ARBA" id="ARBA00022833"/>
    </source>
</evidence>
<dbReference type="PANTHER" id="PTHR43808:SF31">
    <property type="entry name" value="N-ACETYL-L-CITRULLINE DEACETYLASE"/>
    <property type="match status" value="1"/>
</dbReference>
<dbReference type="UniPathway" id="UPA00034">
    <property type="reaction ID" value="UER00021"/>
</dbReference>
<comment type="cofactor">
    <cofactor evidence="15">
        <name>Zn(2+)</name>
        <dbReference type="ChEBI" id="CHEBI:29105"/>
    </cofactor>
    <cofactor evidence="15">
        <name>Co(2+)</name>
        <dbReference type="ChEBI" id="CHEBI:48828"/>
    </cofactor>
    <text evidence="15">Binds 2 Zn(2+) or Co(2+) ions per subunit.</text>
</comment>
<evidence type="ECO:0000256" key="2">
    <source>
        <dbReference type="ARBA" id="ARBA00006746"/>
    </source>
</evidence>
<keyword evidence="18" id="KW-1185">Reference proteome</keyword>
<dbReference type="InterPro" id="IPR050072">
    <property type="entry name" value="Peptidase_M20A"/>
</dbReference>
<dbReference type="PROSITE" id="PS00759">
    <property type="entry name" value="ARGE_DAPE_CPG2_2"/>
    <property type="match status" value="1"/>
</dbReference>
<dbReference type="InterPro" id="IPR001261">
    <property type="entry name" value="ArgE/DapE_CS"/>
</dbReference>
<dbReference type="InterPro" id="IPR005941">
    <property type="entry name" value="DapE_proteobac"/>
</dbReference>
<dbReference type="Pfam" id="PF01546">
    <property type="entry name" value="Peptidase_M20"/>
    <property type="match status" value="1"/>
</dbReference>
<dbReference type="AlphaFoldDB" id="A0A1S8GR36"/>
<evidence type="ECO:0000256" key="1">
    <source>
        <dbReference type="ARBA" id="ARBA00005130"/>
    </source>
</evidence>
<proteinExistence type="inferred from homology"/>
<dbReference type="CDD" id="cd03891">
    <property type="entry name" value="M20_DapE_proteobac"/>
    <property type="match status" value="1"/>
</dbReference>
<dbReference type="GO" id="GO:0050897">
    <property type="term" value="F:cobalt ion binding"/>
    <property type="evidence" value="ECO:0007669"/>
    <property type="project" value="UniProtKB-UniRule"/>
</dbReference>
<accession>A0A1S8GR36</accession>
<feature type="binding site" evidence="15">
    <location>
        <position position="169"/>
    </location>
    <ligand>
        <name>Zn(2+)</name>
        <dbReference type="ChEBI" id="CHEBI:29105"/>
        <label>1</label>
    </ligand>
</feature>
<comment type="caution">
    <text evidence="17">The sequence shown here is derived from an EMBL/GenBank/DDBJ whole genome shotgun (WGS) entry which is preliminary data.</text>
</comment>
<dbReference type="GO" id="GO:0008777">
    <property type="term" value="F:acetylornithine deacetylase activity"/>
    <property type="evidence" value="ECO:0007669"/>
    <property type="project" value="TreeGrafter"/>
</dbReference>
<evidence type="ECO:0000256" key="4">
    <source>
        <dbReference type="ARBA" id="ARBA00011921"/>
    </source>
</evidence>
<comment type="subunit">
    <text evidence="3 15">Homodimer.</text>
</comment>
<evidence type="ECO:0000313" key="17">
    <source>
        <dbReference type="EMBL" id="OOL19445.1"/>
    </source>
</evidence>
<evidence type="ECO:0000313" key="18">
    <source>
        <dbReference type="Proteomes" id="UP000200980"/>
    </source>
</evidence>
<comment type="catalytic activity">
    <reaction evidence="14 15">
        <text>N-succinyl-(2S,6S)-2,6-diaminopimelate + H2O = (2S,6S)-2,6-diaminopimelate + succinate</text>
        <dbReference type="Rhea" id="RHEA:22608"/>
        <dbReference type="ChEBI" id="CHEBI:15377"/>
        <dbReference type="ChEBI" id="CHEBI:30031"/>
        <dbReference type="ChEBI" id="CHEBI:57609"/>
        <dbReference type="ChEBI" id="CHEBI:58087"/>
        <dbReference type="EC" id="3.5.1.18"/>
    </reaction>
</comment>
<dbReference type="STRING" id="1539051.AL01_00130"/>
<name>A0A1S8GR36_9PROT</name>
<dbReference type="GO" id="GO:0009014">
    <property type="term" value="F:succinyl-diaminopimelate desuccinylase activity"/>
    <property type="evidence" value="ECO:0007669"/>
    <property type="project" value="UniProtKB-UniRule"/>
</dbReference>
<evidence type="ECO:0000259" key="16">
    <source>
        <dbReference type="Pfam" id="PF07687"/>
    </source>
</evidence>
<dbReference type="GO" id="GO:0019877">
    <property type="term" value="P:diaminopimelate biosynthetic process"/>
    <property type="evidence" value="ECO:0007669"/>
    <property type="project" value="UniProtKB-UniRule"/>
</dbReference>
<feature type="binding site" evidence="15">
    <location>
        <position position="107"/>
    </location>
    <ligand>
        <name>Zn(2+)</name>
        <dbReference type="ChEBI" id="CHEBI:29105"/>
        <label>1</label>
    </ligand>
</feature>
<keyword evidence="6 15" id="KW-0028">Amino-acid biosynthesis</keyword>
<dbReference type="GO" id="GO:0009089">
    <property type="term" value="P:lysine biosynthetic process via diaminopimelate"/>
    <property type="evidence" value="ECO:0007669"/>
    <property type="project" value="UniProtKB-UniRule"/>
</dbReference>
<feature type="binding site" evidence="15">
    <location>
        <position position="76"/>
    </location>
    <ligand>
        <name>Zn(2+)</name>
        <dbReference type="ChEBI" id="CHEBI:29105"/>
        <label>1</label>
    </ligand>
</feature>
<evidence type="ECO:0000256" key="8">
    <source>
        <dbReference type="ARBA" id="ARBA00022801"/>
    </source>
</evidence>
<keyword evidence="12 15" id="KW-0170">Cobalt</keyword>
<evidence type="ECO:0000256" key="15">
    <source>
        <dbReference type="HAMAP-Rule" id="MF_01690"/>
    </source>
</evidence>
<feature type="domain" description="Peptidase M20 dimerisation" evidence="16">
    <location>
        <begin position="182"/>
        <end position="288"/>
    </location>
</feature>
<dbReference type="NCBIfam" id="TIGR01246">
    <property type="entry name" value="dapE_proteo"/>
    <property type="match status" value="1"/>
</dbReference>
<dbReference type="SUPFAM" id="SSF55031">
    <property type="entry name" value="Bacterial exopeptidase dimerisation domain"/>
    <property type="match status" value="1"/>
</dbReference>
<comment type="function">
    <text evidence="15">Catalyzes the hydrolysis of N-succinyl-L,L-diaminopimelic acid (SDAP), forming succinate and LL-2,6-diaminopimelate (DAP), an intermediate involved in the bacterial biosynthesis of lysine and meso-diaminopimelic acid, an essential component of bacterial cell walls.</text>
</comment>
<keyword evidence="10 15" id="KW-0220">Diaminopimelate biosynthesis</keyword>
<dbReference type="InterPro" id="IPR011650">
    <property type="entry name" value="Peptidase_M20_dimer"/>
</dbReference>
<dbReference type="NCBIfam" id="NF009557">
    <property type="entry name" value="PRK13009.1"/>
    <property type="match status" value="1"/>
</dbReference>
<evidence type="ECO:0000256" key="12">
    <source>
        <dbReference type="ARBA" id="ARBA00023285"/>
    </source>
</evidence>
<dbReference type="EC" id="3.5.1.18" evidence="4 15"/>
<dbReference type="OrthoDB" id="9809784at2"/>
<keyword evidence="11 15" id="KW-0457">Lysine biosynthesis</keyword>
<dbReference type="GO" id="GO:0006526">
    <property type="term" value="P:L-arginine biosynthetic process"/>
    <property type="evidence" value="ECO:0007669"/>
    <property type="project" value="TreeGrafter"/>
</dbReference>
<reference evidence="17 18" key="1">
    <citation type="journal article" date="2016" name="PLoS ONE">
        <title>Whole-Genome Sequence Analysis of Bombella intestini LMG 28161T, a Novel Acetic Acid Bacterium Isolated from the Crop of a Red-Tailed Bumble Bee, Bombus lapidarius.</title>
        <authorList>
            <person name="Li L."/>
            <person name="Illeghems K."/>
            <person name="Van Kerrebroeck S."/>
            <person name="Borremans W."/>
            <person name="Cleenwerck I."/>
            <person name="Smagghe G."/>
            <person name="De Vuyst L."/>
            <person name="Vandamme P."/>
        </authorList>
    </citation>
    <scope>NUCLEOTIDE SEQUENCE [LARGE SCALE GENOMIC DNA]</scope>
    <source>
        <strain evidence="17 18">R-52487</strain>
    </source>
</reference>
<protein>
    <recommendedName>
        <fullName evidence="5 15">Succinyl-diaminopimelate desuccinylase</fullName>
        <shortName evidence="15">SDAP desuccinylase</shortName>
        <ecNumber evidence="4 15">3.5.1.18</ecNumber>
    </recommendedName>
    <alternativeName>
        <fullName evidence="13 15">N-succinyl-LL-2,6-diaminoheptanedioate amidohydrolase</fullName>
    </alternativeName>
</protein>
<dbReference type="HAMAP" id="MF_01690">
    <property type="entry name" value="DapE"/>
    <property type="match status" value="1"/>
</dbReference>
<organism evidence="17 18">
    <name type="scientific">Bombella intestini</name>
    <dbReference type="NCBI Taxonomy" id="1539051"/>
    <lineage>
        <taxon>Bacteria</taxon>
        <taxon>Pseudomonadati</taxon>
        <taxon>Pseudomonadota</taxon>
        <taxon>Alphaproteobacteria</taxon>
        <taxon>Acetobacterales</taxon>
        <taxon>Acetobacteraceae</taxon>
        <taxon>Bombella</taxon>
    </lineage>
</organism>
<keyword evidence="7 15" id="KW-0479">Metal-binding</keyword>
<evidence type="ECO:0000256" key="14">
    <source>
        <dbReference type="ARBA" id="ARBA00051301"/>
    </source>
</evidence>
<evidence type="ECO:0000256" key="7">
    <source>
        <dbReference type="ARBA" id="ARBA00022723"/>
    </source>
</evidence>
<feature type="binding site" evidence="15">
    <location>
        <position position="107"/>
    </location>
    <ligand>
        <name>Zn(2+)</name>
        <dbReference type="ChEBI" id="CHEBI:29105"/>
        <label>2</label>
    </ligand>
</feature>
<gene>
    <name evidence="15" type="primary">dapE</name>
    <name evidence="17" type="ORF">AL01_00130</name>
</gene>
<feature type="binding site" evidence="15">
    <location>
        <position position="354"/>
    </location>
    <ligand>
        <name>Zn(2+)</name>
        <dbReference type="ChEBI" id="CHEBI:29105"/>
        <label>2</label>
    </ligand>
</feature>
<evidence type="ECO:0000256" key="11">
    <source>
        <dbReference type="ARBA" id="ARBA00023154"/>
    </source>
</evidence>